<feature type="region of interest" description="Disordered" evidence="2">
    <location>
        <begin position="1"/>
        <end position="49"/>
    </location>
</feature>
<evidence type="ECO:0000313" key="3">
    <source>
        <dbReference type="EMBL" id="EAY17931.1"/>
    </source>
</evidence>
<dbReference type="InParanoid" id="A2DNT6"/>
<dbReference type="AlphaFoldDB" id="A2DNT6"/>
<keyword evidence="4" id="KW-1185">Reference proteome</keyword>
<name>A2DNT6_TRIV3</name>
<reference evidence="3" key="1">
    <citation type="submission" date="2006-10" db="EMBL/GenBank/DDBJ databases">
        <authorList>
            <person name="Amadeo P."/>
            <person name="Zhao Q."/>
            <person name="Wortman J."/>
            <person name="Fraser-Liggett C."/>
            <person name="Carlton J."/>
        </authorList>
    </citation>
    <scope>NUCLEOTIDE SEQUENCE</scope>
    <source>
        <strain evidence="3">G3</strain>
    </source>
</reference>
<feature type="compositionally biased region" description="Acidic residues" evidence="2">
    <location>
        <begin position="36"/>
        <end position="46"/>
    </location>
</feature>
<proteinExistence type="predicted"/>
<organism evidence="3 4">
    <name type="scientific">Trichomonas vaginalis (strain ATCC PRA-98 / G3)</name>
    <dbReference type="NCBI Taxonomy" id="412133"/>
    <lineage>
        <taxon>Eukaryota</taxon>
        <taxon>Metamonada</taxon>
        <taxon>Parabasalia</taxon>
        <taxon>Trichomonadida</taxon>
        <taxon>Trichomonadidae</taxon>
        <taxon>Trichomonas</taxon>
    </lineage>
</organism>
<reference evidence="3" key="2">
    <citation type="journal article" date="2007" name="Science">
        <title>Draft genome sequence of the sexually transmitted pathogen Trichomonas vaginalis.</title>
        <authorList>
            <person name="Carlton J.M."/>
            <person name="Hirt R.P."/>
            <person name="Silva J.C."/>
            <person name="Delcher A.L."/>
            <person name="Schatz M."/>
            <person name="Zhao Q."/>
            <person name="Wortman J.R."/>
            <person name="Bidwell S.L."/>
            <person name="Alsmark U.C.M."/>
            <person name="Besteiro S."/>
            <person name="Sicheritz-Ponten T."/>
            <person name="Noel C.J."/>
            <person name="Dacks J.B."/>
            <person name="Foster P.G."/>
            <person name="Simillion C."/>
            <person name="Van de Peer Y."/>
            <person name="Miranda-Saavedra D."/>
            <person name="Barton G.J."/>
            <person name="Westrop G.D."/>
            <person name="Mueller S."/>
            <person name="Dessi D."/>
            <person name="Fiori P.L."/>
            <person name="Ren Q."/>
            <person name="Paulsen I."/>
            <person name="Zhang H."/>
            <person name="Bastida-Corcuera F.D."/>
            <person name="Simoes-Barbosa A."/>
            <person name="Brown M.T."/>
            <person name="Hayes R.D."/>
            <person name="Mukherjee M."/>
            <person name="Okumura C.Y."/>
            <person name="Schneider R."/>
            <person name="Smith A.J."/>
            <person name="Vanacova S."/>
            <person name="Villalvazo M."/>
            <person name="Haas B.J."/>
            <person name="Pertea M."/>
            <person name="Feldblyum T.V."/>
            <person name="Utterback T.R."/>
            <person name="Shu C.L."/>
            <person name="Osoegawa K."/>
            <person name="de Jong P.J."/>
            <person name="Hrdy I."/>
            <person name="Horvathova L."/>
            <person name="Zubacova Z."/>
            <person name="Dolezal P."/>
            <person name="Malik S.B."/>
            <person name="Logsdon J.M. Jr."/>
            <person name="Henze K."/>
            <person name="Gupta A."/>
            <person name="Wang C.C."/>
            <person name="Dunne R.L."/>
            <person name="Upcroft J.A."/>
            <person name="Upcroft P."/>
            <person name="White O."/>
            <person name="Salzberg S.L."/>
            <person name="Tang P."/>
            <person name="Chiu C.-H."/>
            <person name="Lee Y.-S."/>
            <person name="Embley T.M."/>
            <person name="Coombs G.H."/>
            <person name="Mottram J.C."/>
            <person name="Tachezy J."/>
            <person name="Fraser-Liggett C.M."/>
            <person name="Johnson P.J."/>
        </authorList>
    </citation>
    <scope>NUCLEOTIDE SEQUENCE [LARGE SCALE GENOMIC DNA]</scope>
    <source>
        <strain evidence="3">G3</strain>
    </source>
</reference>
<sequence>MARTKMLAALQKMKEQEQREKEEEQRRREQEQWWSEQEEVEEEDQDQNLQTTMEQGTTVQMEQGTTAPMIQEENVQKQLEQARSNLNRVTEELKRSQTHLQETQRENIALYEKMKALLNNPEIKRRTQEQIKKDEEEERRLKQEELEAAKKEAQMLRSELIAKDNEIKKIMRELEEANALTTSGKKKYDFWISDKGQKIIAELKYYENHQVPVPYWKYRKMVRELYPEEEQMQFEFPKDALLRYCFTNLINTWQHSRRYGNETSAEIILQDLQRIISSQLWSEQYNVDHIFH</sequence>
<evidence type="ECO:0000256" key="1">
    <source>
        <dbReference type="SAM" id="Coils"/>
    </source>
</evidence>
<feature type="coiled-coil region" evidence="1">
    <location>
        <begin position="72"/>
        <end position="180"/>
    </location>
</feature>
<feature type="compositionally biased region" description="Basic and acidic residues" evidence="2">
    <location>
        <begin position="12"/>
        <end position="31"/>
    </location>
</feature>
<dbReference type="SMR" id="A2DNT6"/>
<dbReference type="Proteomes" id="UP000001542">
    <property type="component" value="Unassembled WGS sequence"/>
</dbReference>
<dbReference type="VEuPathDB" id="TrichDB:TVAGG3_0288970"/>
<keyword evidence="1" id="KW-0175">Coiled coil</keyword>
<dbReference type="KEGG" id="tva:5463434"/>
<dbReference type="VEuPathDB" id="TrichDB:TVAG_225570"/>
<dbReference type="EMBL" id="DS113224">
    <property type="protein sequence ID" value="EAY17931.1"/>
    <property type="molecule type" value="Genomic_DNA"/>
</dbReference>
<accession>A2DNT6</accession>
<gene>
    <name evidence="3" type="ORF">TVAG_225570</name>
</gene>
<dbReference type="RefSeq" id="XP_001578917.1">
    <property type="nucleotide sequence ID" value="XM_001578867.1"/>
</dbReference>
<protein>
    <submittedName>
        <fullName evidence="3">Uncharacterized protein</fullName>
    </submittedName>
</protein>
<evidence type="ECO:0000313" key="4">
    <source>
        <dbReference type="Proteomes" id="UP000001542"/>
    </source>
</evidence>
<evidence type="ECO:0000256" key="2">
    <source>
        <dbReference type="SAM" id="MobiDB-lite"/>
    </source>
</evidence>